<protein>
    <submittedName>
        <fullName evidence="2">Uncharacterized protein</fullName>
    </submittedName>
</protein>
<evidence type="ECO:0000256" key="1">
    <source>
        <dbReference type="SAM" id="MobiDB-lite"/>
    </source>
</evidence>
<keyword evidence="3" id="KW-1185">Reference proteome</keyword>
<comment type="caution">
    <text evidence="2">The sequence shown here is derived from an EMBL/GenBank/DDBJ whole genome shotgun (WGS) entry which is preliminary data.</text>
</comment>
<name>A0A9P5XZM5_9AGAR</name>
<dbReference type="EMBL" id="MU150297">
    <property type="protein sequence ID" value="KAF9460548.1"/>
    <property type="molecule type" value="Genomic_DNA"/>
</dbReference>
<dbReference type="Proteomes" id="UP000807353">
    <property type="component" value="Unassembled WGS sequence"/>
</dbReference>
<dbReference type="Gene3D" id="2.10.10.20">
    <property type="entry name" value="Carbohydrate-binding module superfamily 5/12"/>
    <property type="match status" value="1"/>
</dbReference>
<gene>
    <name evidence="2" type="ORF">BDZ94DRAFT_1265833</name>
</gene>
<dbReference type="AlphaFoldDB" id="A0A9P5XZM5"/>
<feature type="compositionally biased region" description="Low complexity" evidence="1">
    <location>
        <begin position="8"/>
        <end position="26"/>
    </location>
</feature>
<proteinExistence type="predicted"/>
<accession>A0A9P5XZM5</accession>
<evidence type="ECO:0000313" key="3">
    <source>
        <dbReference type="Proteomes" id="UP000807353"/>
    </source>
</evidence>
<reference evidence="2" key="1">
    <citation type="submission" date="2020-11" db="EMBL/GenBank/DDBJ databases">
        <authorList>
            <consortium name="DOE Joint Genome Institute"/>
            <person name="Ahrendt S."/>
            <person name="Riley R."/>
            <person name="Andreopoulos W."/>
            <person name="Labutti K."/>
            <person name="Pangilinan J."/>
            <person name="Ruiz-Duenas F.J."/>
            <person name="Barrasa J.M."/>
            <person name="Sanchez-Garcia M."/>
            <person name="Camarero S."/>
            <person name="Miyauchi S."/>
            <person name="Serrano A."/>
            <person name="Linde D."/>
            <person name="Babiker R."/>
            <person name="Drula E."/>
            <person name="Ayuso-Fernandez I."/>
            <person name="Pacheco R."/>
            <person name="Padilla G."/>
            <person name="Ferreira P."/>
            <person name="Barriuso J."/>
            <person name="Kellner H."/>
            <person name="Castanera R."/>
            <person name="Alfaro M."/>
            <person name="Ramirez L."/>
            <person name="Pisabarro A.G."/>
            <person name="Kuo A."/>
            <person name="Tritt A."/>
            <person name="Lipzen A."/>
            <person name="He G."/>
            <person name="Yan M."/>
            <person name="Ng V."/>
            <person name="Cullen D."/>
            <person name="Martin F."/>
            <person name="Rosso M.-N."/>
            <person name="Henrissat B."/>
            <person name="Hibbett D."/>
            <person name="Martinez A.T."/>
            <person name="Grigoriev I.V."/>
        </authorList>
    </citation>
    <scope>NUCLEOTIDE SEQUENCE</scope>
    <source>
        <strain evidence="2">CBS 247.69</strain>
    </source>
</reference>
<feature type="region of interest" description="Disordered" evidence="1">
    <location>
        <begin position="1"/>
        <end position="32"/>
    </location>
</feature>
<sequence length="69" mass="6801">MGSGTGGTTIVTTPTTTRTTTTPTTTPGGGTGCGGAAAWTSGIAYVGGSQVTYKSVIDQDAYCVISYPF</sequence>
<evidence type="ECO:0000313" key="2">
    <source>
        <dbReference type="EMBL" id="KAF9460548.1"/>
    </source>
</evidence>
<organism evidence="2 3">
    <name type="scientific">Collybia nuda</name>
    <dbReference type="NCBI Taxonomy" id="64659"/>
    <lineage>
        <taxon>Eukaryota</taxon>
        <taxon>Fungi</taxon>
        <taxon>Dikarya</taxon>
        <taxon>Basidiomycota</taxon>
        <taxon>Agaricomycotina</taxon>
        <taxon>Agaricomycetes</taxon>
        <taxon>Agaricomycetidae</taxon>
        <taxon>Agaricales</taxon>
        <taxon>Tricholomatineae</taxon>
        <taxon>Clitocybaceae</taxon>
        <taxon>Collybia</taxon>
    </lineage>
</organism>